<dbReference type="Proteomes" id="UP000295649">
    <property type="component" value="Unassembled WGS sequence"/>
</dbReference>
<evidence type="ECO:0000313" key="1">
    <source>
        <dbReference type="EMBL" id="TCV73160.1"/>
    </source>
</evidence>
<keyword evidence="2" id="KW-1185">Reference proteome</keyword>
<name>A0ABY2CFE5_METMH</name>
<sequence length="42" mass="5049">MPTTAKANLSKFIFHKHQAEFRMPELGQVIWIDVNRYPEKYL</sequence>
<accession>A0ABY2CFE5</accession>
<reference evidence="1 2" key="1">
    <citation type="submission" date="2019-03" db="EMBL/GenBank/DDBJ databases">
        <title>Systems level insights into methane cycling in arid and semi-arid ecosystems.</title>
        <authorList>
            <person name="Kalyuzhnaya M."/>
        </authorList>
    </citation>
    <scope>NUCLEOTIDE SEQUENCE [LARGE SCALE GENOMIC DNA]</scope>
    <source>
        <strain evidence="1 2">S-1</strain>
    </source>
</reference>
<comment type="caution">
    <text evidence="1">The sequence shown here is derived from an EMBL/GenBank/DDBJ whole genome shotgun (WGS) entry which is preliminary data.</text>
</comment>
<evidence type="ECO:0000313" key="2">
    <source>
        <dbReference type="Proteomes" id="UP000295649"/>
    </source>
</evidence>
<gene>
    <name evidence="1" type="ORF">EDE11_1446</name>
</gene>
<protein>
    <submittedName>
        <fullName evidence="1">Uncharacterized protein</fullName>
    </submittedName>
</protein>
<dbReference type="EMBL" id="SMCN01000044">
    <property type="protein sequence ID" value="TCV73160.1"/>
    <property type="molecule type" value="Genomic_DNA"/>
</dbReference>
<organism evidence="1 2">
    <name type="scientific">Methylomonas methanica</name>
    <dbReference type="NCBI Taxonomy" id="421"/>
    <lineage>
        <taxon>Bacteria</taxon>
        <taxon>Pseudomonadati</taxon>
        <taxon>Pseudomonadota</taxon>
        <taxon>Gammaproteobacteria</taxon>
        <taxon>Methylococcales</taxon>
        <taxon>Methylococcaceae</taxon>
        <taxon>Methylomonas</taxon>
    </lineage>
</organism>
<proteinExistence type="predicted"/>